<dbReference type="PANTHER" id="PTHR11240">
    <property type="entry name" value="RIBONUCLEASE T2"/>
    <property type="match status" value="1"/>
</dbReference>
<dbReference type="InterPro" id="IPR036430">
    <property type="entry name" value="RNase_T2-like_sf"/>
</dbReference>
<dbReference type="GO" id="GO:0005576">
    <property type="term" value="C:extracellular region"/>
    <property type="evidence" value="ECO:0007669"/>
    <property type="project" value="TreeGrafter"/>
</dbReference>
<protein>
    <submittedName>
        <fullName evidence="6">Uncharacterized protein</fullName>
    </submittedName>
</protein>
<keyword evidence="5" id="KW-0732">Signal</keyword>
<evidence type="ECO:0000256" key="5">
    <source>
        <dbReference type="SAM" id="SignalP"/>
    </source>
</evidence>
<dbReference type="PROSITE" id="PS00530">
    <property type="entry name" value="RNASE_T2_1"/>
    <property type="match status" value="2"/>
</dbReference>
<feature type="compositionally biased region" description="Basic and acidic residues" evidence="4">
    <location>
        <begin position="404"/>
        <end position="416"/>
    </location>
</feature>
<dbReference type="InterPro" id="IPR001568">
    <property type="entry name" value="RNase_T2-like"/>
</dbReference>
<dbReference type="AlphaFoldDB" id="A0A8J4G9M9"/>
<dbReference type="Proteomes" id="UP000722791">
    <property type="component" value="Unassembled WGS sequence"/>
</dbReference>
<dbReference type="PANTHER" id="PTHR11240:SF22">
    <property type="entry name" value="RIBONUCLEASE T2"/>
    <property type="match status" value="1"/>
</dbReference>
<dbReference type="EMBL" id="BNCQ01000012">
    <property type="protein sequence ID" value="GIM02646.1"/>
    <property type="molecule type" value="Genomic_DNA"/>
</dbReference>
<dbReference type="Gene3D" id="3.90.730.10">
    <property type="entry name" value="Ribonuclease T2-like"/>
    <property type="match status" value="2"/>
</dbReference>
<dbReference type="InterPro" id="IPR033130">
    <property type="entry name" value="RNase_T2_His_AS_2"/>
</dbReference>
<keyword evidence="2" id="KW-1015">Disulfide bond</keyword>
<sequence length="627" mass="67341">MANFTKHILILWLCYMSYNLGSAAATNFDYFVLVRQWLGSVCSTTSPCPLVQNIGYTFTIHGLWPTNNSRPYPRNCDPSKPFDSGNVASIRGELETYWPSTGHTYEWFWGHEWDAHGTCALSVFPTQLAYFRGVLDLNHNYNLENTLSAAGIQPSNSQYTSTAVVRALQSRFGGPQLSCYPNGNLKEVWMCFRKDLTPINCPTGLVGSSACGPNLKIPPLTGNQVTTTLLTRSPSAVPASNATTIDAPAATPAADAPAATAAAADDATATAAAHAAATAARAAATAAHAAATAAHAAATAADAAATAADAAATAARAAATAADAAATALEVAITAAKPSLVKHVEPADEGLTGGAGLGPCTGGIDDPAAVRTCLFSSTAPSVDQFTTTATAANMASSSHHGHHHEHEGAAAGTHDHDDRHVATSFDYFMLARQWLGTSCTDEKPCYREKVATTGNKFTIHGLWPTNHTGDQPKNCNRDYPFKLRELDDSIMEELVEYWPSVTRRSTTKFWAYEWEKHGTCALSVFPTELKYFEAVLKLHRTYNLEDVLEERGFKASDTRSYDTTAVSNAIKDAYHAQPVLTCDTEGNLREVRMCIRRDQGDLTAFDCTDQRGSCRSPEIMIKIPMIL</sequence>
<evidence type="ECO:0000256" key="1">
    <source>
        <dbReference type="ARBA" id="ARBA00007469"/>
    </source>
</evidence>
<dbReference type="OrthoDB" id="435754at2759"/>
<dbReference type="SUPFAM" id="SSF55895">
    <property type="entry name" value="Ribonuclease Rh-like"/>
    <property type="match status" value="2"/>
</dbReference>
<evidence type="ECO:0000256" key="3">
    <source>
        <dbReference type="RuleBase" id="RU004328"/>
    </source>
</evidence>
<dbReference type="InterPro" id="IPR018188">
    <property type="entry name" value="RNase_T2_His_AS_1"/>
</dbReference>
<accession>A0A8J4G9M9</accession>
<dbReference type="GO" id="GO:0006401">
    <property type="term" value="P:RNA catabolic process"/>
    <property type="evidence" value="ECO:0007669"/>
    <property type="project" value="TreeGrafter"/>
</dbReference>
<dbReference type="GO" id="GO:0003723">
    <property type="term" value="F:RNA binding"/>
    <property type="evidence" value="ECO:0007669"/>
    <property type="project" value="InterPro"/>
</dbReference>
<dbReference type="GO" id="GO:0033897">
    <property type="term" value="F:ribonuclease T2 activity"/>
    <property type="evidence" value="ECO:0007669"/>
    <property type="project" value="InterPro"/>
</dbReference>
<evidence type="ECO:0000256" key="4">
    <source>
        <dbReference type="SAM" id="MobiDB-lite"/>
    </source>
</evidence>
<organism evidence="6 7">
    <name type="scientific">Volvox reticuliferus</name>
    <dbReference type="NCBI Taxonomy" id="1737510"/>
    <lineage>
        <taxon>Eukaryota</taxon>
        <taxon>Viridiplantae</taxon>
        <taxon>Chlorophyta</taxon>
        <taxon>core chlorophytes</taxon>
        <taxon>Chlorophyceae</taxon>
        <taxon>CS clade</taxon>
        <taxon>Chlamydomonadales</taxon>
        <taxon>Volvocaceae</taxon>
        <taxon>Volvox</taxon>
    </lineage>
</organism>
<dbReference type="PROSITE" id="PS00531">
    <property type="entry name" value="RNASE_T2_2"/>
    <property type="match status" value="1"/>
</dbReference>
<evidence type="ECO:0000313" key="7">
    <source>
        <dbReference type="Proteomes" id="UP000722791"/>
    </source>
</evidence>
<evidence type="ECO:0000256" key="2">
    <source>
        <dbReference type="ARBA" id="ARBA00023157"/>
    </source>
</evidence>
<feature type="chain" id="PRO_5043882383" evidence="5">
    <location>
        <begin position="26"/>
        <end position="627"/>
    </location>
</feature>
<name>A0A8J4G9M9_9CHLO</name>
<gene>
    <name evidence="6" type="ORF">Vretimale_7432</name>
</gene>
<comment type="similarity">
    <text evidence="1 3">Belongs to the RNase T2 family.</text>
</comment>
<dbReference type="InterPro" id="IPR033697">
    <property type="entry name" value="Ribonuclease_T2_eukaryotic"/>
</dbReference>
<feature type="region of interest" description="Disordered" evidence="4">
    <location>
        <begin position="393"/>
        <end position="416"/>
    </location>
</feature>
<proteinExistence type="inferred from homology"/>
<reference evidence="6" key="1">
    <citation type="journal article" date="2021" name="Proc. Natl. Acad. Sci. U.S.A.">
        <title>Three genomes in the algal genus Volvox reveal the fate of a haploid sex-determining region after a transition to homothallism.</title>
        <authorList>
            <person name="Yamamoto K."/>
            <person name="Hamaji T."/>
            <person name="Kawai-Toyooka H."/>
            <person name="Matsuzaki R."/>
            <person name="Takahashi F."/>
            <person name="Nishimura Y."/>
            <person name="Kawachi M."/>
            <person name="Noguchi H."/>
            <person name="Minakuchi Y."/>
            <person name="Umen J.G."/>
            <person name="Toyoda A."/>
            <person name="Nozaki H."/>
        </authorList>
    </citation>
    <scope>NUCLEOTIDE SEQUENCE</scope>
    <source>
        <strain evidence="6">NIES-3785</strain>
    </source>
</reference>
<evidence type="ECO:0000313" key="6">
    <source>
        <dbReference type="EMBL" id="GIM02646.1"/>
    </source>
</evidence>
<dbReference type="CDD" id="cd01061">
    <property type="entry name" value="RNase_T2_euk"/>
    <property type="match status" value="2"/>
</dbReference>
<comment type="caution">
    <text evidence="6">The sequence shown here is derived from an EMBL/GenBank/DDBJ whole genome shotgun (WGS) entry which is preliminary data.</text>
</comment>
<feature type="signal peptide" evidence="5">
    <location>
        <begin position="1"/>
        <end position="25"/>
    </location>
</feature>
<dbReference type="Pfam" id="PF00445">
    <property type="entry name" value="Ribonuclease_T2"/>
    <property type="match status" value="2"/>
</dbReference>